<proteinExistence type="predicted"/>
<keyword evidence="1" id="KW-0732">Signal</keyword>
<reference evidence="2 3" key="1">
    <citation type="submission" date="2018-07" db="EMBL/GenBank/DDBJ databases">
        <title>Draft Genome Assemblies for Five Robust Yarrowia lipolytica Strains Exhibiting High Lipid Production and Pentose Sugar Utilization and Sugar Alcohol Secretion from Undetoxified Lignocellulosic Biomass Hydrolysates.</title>
        <authorList>
            <consortium name="DOE Joint Genome Institute"/>
            <person name="Walker C."/>
            <person name="Ryu S."/>
            <person name="Na H."/>
            <person name="Zane M."/>
            <person name="LaButti K."/>
            <person name="Lipzen A."/>
            <person name="Haridas S."/>
            <person name="Barry K."/>
            <person name="Grigoriev I.V."/>
            <person name="Quarterman J."/>
            <person name="Slininger P."/>
            <person name="Dien B."/>
            <person name="Trinh C.T."/>
        </authorList>
    </citation>
    <scope>NUCLEOTIDE SEQUENCE [LARGE SCALE GENOMIC DNA]</scope>
    <source>
        <strain evidence="2 3">YB392</strain>
    </source>
</reference>
<feature type="chain" id="PRO_5016961139" evidence="1">
    <location>
        <begin position="24"/>
        <end position="230"/>
    </location>
</feature>
<organism evidence="2 3">
    <name type="scientific">Yarrowia lipolytica</name>
    <name type="common">Candida lipolytica</name>
    <dbReference type="NCBI Taxonomy" id="4952"/>
    <lineage>
        <taxon>Eukaryota</taxon>
        <taxon>Fungi</taxon>
        <taxon>Dikarya</taxon>
        <taxon>Ascomycota</taxon>
        <taxon>Saccharomycotina</taxon>
        <taxon>Dipodascomycetes</taxon>
        <taxon>Dipodascales</taxon>
        <taxon>Dipodascales incertae sedis</taxon>
        <taxon>Yarrowia</taxon>
    </lineage>
</organism>
<sequence>MIRFLFARVRFAHLLPFAHLVSRADPRKIILQDSPEQDTLTLSERDWLENVVHHSTVVVSLPLIRRYPGVTEIDVPQYWCKRLENSAVGNPEAVRLRQSTLGVCGISVAKAGYHRDTIRSATPIPTPPAQKWTVRKEVDCPKRNGLSEKKWTVRKEMDSVCVIIEVSESRLEPPSAGAGQLLYLVNTGFRFVQLFPYTELKLFTARCFRFDSLTDGWSRFSDFGRWRLDS</sequence>
<dbReference type="EMBL" id="KZ859029">
    <property type="protein sequence ID" value="RDW24567.1"/>
    <property type="molecule type" value="Genomic_DNA"/>
</dbReference>
<evidence type="ECO:0000256" key="1">
    <source>
        <dbReference type="SAM" id="SignalP"/>
    </source>
</evidence>
<feature type="signal peptide" evidence="1">
    <location>
        <begin position="1"/>
        <end position="23"/>
    </location>
</feature>
<gene>
    <name evidence="2" type="ORF">B0I71DRAFT_166087</name>
</gene>
<evidence type="ECO:0000313" key="3">
    <source>
        <dbReference type="Proteomes" id="UP000256601"/>
    </source>
</evidence>
<accession>A0A371C2L8</accession>
<dbReference type="Proteomes" id="UP000256601">
    <property type="component" value="Unassembled WGS sequence"/>
</dbReference>
<evidence type="ECO:0000313" key="2">
    <source>
        <dbReference type="EMBL" id="RDW24567.1"/>
    </source>
</evidence>
<dbReference type="AlphaFoldDB" id="A0A371C2L8"/>
<protein>
    <submittedName>
        <fullName evidence="2">Uncharacterized protein</fullName>
    </submittedName>
</protein>
<name>A0A371C2L8_YARLL</name>